<protein>
    <submittedName>
        <fullName evidence="2">Uncharacterized protein</fullName>
    </submittedName>
</protein>
<accession>A0A6C0EKT5</accession>
<feature type="compositionally biased region" description="Basic and acidic residues" evidence="1">
    <location>
        <begin position="46"/>
        <end position="57"/>
    </location>
</feature>
<feature type="compositionally biased region" description="Basic and acidic residues" evidence="1">
    <location>
        <begin position="1"/>
        <end position="11"/>
    </location>
</feature>
<evidence type="ECO:0000313" key="2">
    <source>
        <dbReference type="EMBL" id="QHT29794.1"/>
    </source>
</evidence>
<name>A0A6C0EKT5_9ZZZZ</name>
<dbReference type="EMBL" id="MN738882">
    <property type="protein sequence ID" value="QHT29794.1"/>
    <property type="molecule type" value="Genomic_DNA"/>
</dbReference>
<evidence type="ECO:0000256" key="1">
    <source>
        <dbReference type="SAM" id="MobiDB-lite"/>
    </source>
</evidence>
<organism evidence="2">
    <name type="scientific">viral metagenome</name>
    <dbReference type="NCBI Taxonomy" id="1070528"/>
    <lineage>
        <taxon>unclassified sequences</taxon>
        <taxon>metagenomes</taxon>
        <taxon>organismal metagenomes</taxon>
    </lineage>
</organism>
<dbReference type="AlphaFoldDB" id="A0A6C0EKT5"/>
<feature type="region of interest" description="Disordered" evidence="1">
    <location>
        <begin position="1"/>
        <end position="65"/>
    </location>
</feature>
<proteinExistence type="predicted"/>
<sequence length="194" mass="22569">MSLRDPQEWLRRRNTGSTPPHADSRAVYALEQNDMDDATDDTDDNDDRRDTDHKDVSYKSPPTAEESTRFVDQITMEYMMNRQYHRQYLAKTNHTKFQEIQDKIETVDTYQEEIQTMVKELLADFIVNGNFTKYSNALNATFETFLDAALRFIEDHPPVDNDRDAEVLFAEPKKARPRAAHATHARRGAVKHGF</sequence>
<reference evidence="2" key="1">
    <citation type="journal article" date="2020" name="Nature">
        <title>Giant virus diversity and host interactions through global metagenomics.</title>
        <authorList>
            <person name="Schulz F."/>
            <person name="Roux S."/>
            <person name="Paez-Espino D."/>
            <person name="Jungbluth S."/>
            <person name="Walsh D.A."/>
            <person name="Denef V.J."/>
            <person name="McMahon K.D."/>
            <person name="Konstantinidis K.T."/>
            <person name="Eloe-Fadrosh E.A."/>
            <person name="Kyrpides N.C."/>
            <person name="Woyke T."/>
        </authorList>
    </citation>
    <scope>NUCLEOTIDE SEQUENCE</scope>
    <source>
        <strain evidence="2">GVMAG-M-3300009068-24</strain>
    </source>
</reference>
<feature type="compositionally biased region" description="Acidic residues" evidence="1">
    <location>
        <begin position="33"/>
        <end position="45"/>
    </location>
</feature>